<keyword evidence="11 14" id="KW-0408">Iron</keyword>
<keyword evidence="8 14" id="KW-0479">Metal-binding</keyword>
<protein>
    <recommendedName>
        <fullName evidence="4 14">Protoporphyrinogen IX oxidase</fullName>
        <shortName evidence="14">PPO</shortName>
        <ecNumber evidence="14 15">1.3.99.-</ecNumber>
    </recommendedName>
</protein>
<comment type="function">
    <text evidence="14 15">Catalyzes the oxidation of protoporphyrinogen IX to protoporphyrin IX.</text>
</comment>
<gene>
    <name evidence="16" type="primary">hemJ</name>
    <name evidence="16" type="ORF">DRV85_12020</name>
</gene>
<dbReference type="NCBIfam" id="TIGR00701">
    <property type="entry name" value="protoporphyrinogen oxidase HemJ"/>
    <property type="match status" value="1"/>
</dbReference>
<dbReference type="UniPathway" id="UPA00251">
    <property type="reaction ID" value="UER00324"/>
</dbReference>
<dbReference type="RefSeq" id="WP_113289709.1">
    <property type="nucleotide sequence ID" value="NZ_QNTQ01000010.1"/>
</dbReference>
<evidence type="ECO:0000256" key="15">
    <source>
        <dbReference type="PIRNR" id="PIRNR004638"/>
    </source>
</evidence>
<evidence type="ECO:0000256" key="11">
    <source>
        <dbReference type="ARBA" id="ARBA00023004"/>
    </source>
</evidence>
<dbReference type="EMBL" id="QNTQ01000010">
    <property type="protein sequence ID" value="RBI84670.1"/>
    <property type="molecule type" value="Genomic_DNA"/>
</dbReference>
<dbReference type="PANTHER" id="PTHR40255">
    <property type="entry name" value="UPF0093 MEMBRANE PROTEIN SLR1790"/>
    <property type="match status" value="1"/>
</dbReference>
<feature type="transmembrane region" description="Helical" evidence="14">
    <location>
        <begin position="90"/>
        <end position="109"/>
    </location>
</feature>
<dbReference type="OrthoDB" id="9800824at2"/>
<feature type="transmembrane region" description="Helical" evidence="14">
    <location>
        <begin position="130"/>
        <end position="148"/>
    </location>
</feature>
<keyword evidence="9 14" id="KW-1133">Transmembrane helix</keyword>
<accession>A0A365U9L2</accession>
<dbReference type="GO" id="GO:0005886">
    <property type="term" value="C:plasma membrane"/>
    <property type="evidence" value="ECO:0007669"/>
    <property type="project" value="UniProtKB-SubCell"/>
</dbReference>
<sequence>MTDLLALLYPWTKSLHILAVIAWMAGLFYLPRIYVYHTERSTPGDTIDPVFQVMESKLLRLIMNPSMIVTWIFGLLLLFTPQAGAGWAELWVWTKGAAVIAMTWFHMWLAARRRDFAAGQNTLTGRQHRMMNEVPTVLLVVIVLSVVLKW</sequence>
<keyword evidence="12 14" id="KW-0472">Membrane</keyword>
<dbReference type="EC" id="1.3.99.-" evidence="14 15"/>
<comment type="subunit">
    <text evidence="14">Homodimer.</text>
</comment>
<evidence type="ECO:0000256" key="12">
    <source>
        <dbReference type="ARBA" id="ARBA00023136"/>
    </source>
</evidence>
<evidence type="ECO:0000256" key="1">
    <source>
        <dbReference type="ARBA" id="ARBA00004651"/>
    </source>
</evidence>
<comment type="caution">
    <text evidence="16">The sequence shown here is derived from an EMBL/GenBank/DDBJ whole genome shotgun (WGS) entry which is preliminary data.</text>
</comment>
<dbReference type="PIRSF" id="PIRSF004638">
    <property type="entry name" value="UCP004638"/>
    <property type="match status" value="1"/>
</dbReference>
<dbReference type="GO" id="GO:0006782">
    <property type="term" value="P:protoporphyrinogen IX biosynthetic process"/>
    <property type="evidence" value="ECO:0007669"/>
    <property type="project" value="UniProtKB-UniRule"/>
</dbReference>
<evidence type="ECO:0000256" key="7">
    <source>
        <dbReference type="ARBA" id="ARBA00022692"/>
    </source>
</evidence>
<feature type="transmembrane region" description="Helical" evidence="14">
    <location>
        <begin position="15"/>
        <end position="37"/>
    </location>
</feature>
<comment type="catalytic activity">
    <reaction evidence="13 14 15">
        <text>protoporphyrinogen IX + 3 A = protoporphyrin IX + 3 AH2</text>
        <dbReference type="Rhea" id="RHEA:62000"/>
        <dbReference type="ChEBI" id="CHEBI:13193"/>
        <dbReference type="ChEBI" id="CHEBI:17499"/>
        <dbReference type="ChEBI" id="CHEBI:57306"/>
        <dbReference type="ChEBI" id="CHEBI:57307"/>
    </reaction>
</comment>
<comment type="similarity">
    <text evidence="3 14 15">Belongs to the HemJ family.</text>
</comment>
<dbReference type="Pfam" id="PF03653">
    <property type="entry name" value="UPF0093"/>
    <property type="match status" value="1"/>
</dbReference>
<evidence type="ECO:0000256" key="8">
    <source>
        <dbReference type="ARBA" id="ARBA00022723"/>
    </source>
</evidence>
<feature type="binding site" description="axial binding residue" evidence="14">
    <location>
        <position position="95"/>
    </location>
    <ligand>
        <name>heme</name>
        <dbReference type="ChEBI" id="CHEBI:30413"/>
    </ligand>
    <ligandPart>
        <name>Fe</name>
        <dbReference type="ChEBI" id="CHEBI:18248"/>
    </ligandPart>
</feature>
<dbReference type="HAMAP" id="MF_02239">
    <property type="entry name" value="HemJ"/>
    <property type="match status" value="1"/>
</dbReference>
<evidence type="ECO:0000313" key="17">
    <source>
        <dbReference type="Proteomes" id="UP000253370"/>
    </source>
</evidence>
<keyword evidence="6 14" id="KW-0349">Heme</keyword>
<proteinExistence type="inferred from homology"/>
<keyword evidence="5 14" id="KW-1003">Cell membrane</keyword>
<dbReference type="GO" id="GO:0046872">
    <property type="term" value="F:metal ion binding"/>
    <property type="evidence" value="ECO:0007669"/>
    <property type="project" value="UniProtKB-UniRule"/>
</dbReference>
<evidence type="ECO:0000256" key="14">
    <source>
        <dbReference type="HAMAP-Rule" id="MF_02239"/>
    </source>
</evidence>
<feature type="transmembrane region" description="Helical" evidence="14">
    <location>
        <begin position="58"/>
        <end position="78"/>
    </location>
</feature>
<keyword evidence="7 14" id="KW-0812">Transmembrane</keyword>
<evidence type="ECO:0000256" key="5">
    <source>
        <dbReference type="ARBA" id="ARBA00022475"/>
    </source>
</evidence>
<evidence type="ECO:0000313" key="16">
    <source>
        <dbReference type="EMBL" id="RBI84670.1"/>
    </source>
</evidence>
<evidence type="ECO:0000256" key="3">
    <source>
        <dbReference type="ARBA" id="ARBA00006501"/>
    </source>
</evidence>
<keyword evidence="10 14" id="KW-0560">Oxidoreductase</keyword>
<dbReference type="PANTHER" id="PTHR40255:SF1">
    <property type="entry name" value="PROTOPORPHYRINOGEN IX OXIDASE"/>
    <property type="match status" value="1"/>
</dbReference>
<dbReference type="Proteomes" id="UP000253370">
    <property type="component" value="Unassembled WGS sequence"/>
</dbReference>
<organism evidence="16 17">
    <name type="scientific">Rhodosalinus halophilus</name>
    <dbReference type="NCBI Taxonomy" id="2259333"/>
    <lineage>
        <taxon>Bacteria</taxon>
        <taxon>Pseudomonadati</taxon>
        <taxon>Pseudomonadota</taxon>
        <taxon>Alphaproteobacteria</taxon>
        <taxon>Rhodobacterales</taxon>
        <taxon>Paracoccaceae</taxon>
        <taxon>Rhodosalinus</taxon>
    </lineage>
</organism>
<keyword evidence="17" id="KW-1185">Reference proteome</keyword>
<evidence type="ECO:0000256" key="9">
    <source>
        <dbReference type="ARBA" id="ARBA00022989"/>
    </source>
</evidence>
<reference evidence="16 17" key="1">
    <citation type="submission" date="2018-07" db="EMBL/GenBank/DDBJ databases">
        <title>Rhodosalinus sp. strain E84T genomic sequence and assembly.</title>
        <authorList>
            <person name="Liu Z.-W."/>
            <person name="Lu D.-C."/>
        </authorList>
    </citation>
    <scope>NUCLEOTIDE SEQUENCE [LARGE SCALE GENOMIC DNA]</scope>
    <source>
        <strain evidence="16 17">E84</strain>
    </source>
</reference>
<comment type="cofactor">
    <cofactor evidence="14 15">
        <name>heme b</name>
        <dbReference type="ChEBI" id="CHEBI:60344"/>
    </cofactor>
    <text evidence="14 15">Binds 1 heme b (iron(II)-protoporphyrin IX) group per subunit.</text>
</comment>
<evidence type="ECO:0000256" key="13">
    <source>
        <dbReference type="ARBA" id="ARBA00048390"/>
    </source>
</evidence>
<evidence type="ECO:0000256" key="4">
    <source>
        <dbReference type="ARBA" id="ARBA00017504"/>
    </source>
</evidence>
<dbReference type="InterPro" id="IPR005265">
    <property type="entry name" value="HemJ-like"/>
</dbReference>
<name>A0A365U9L2_9RHOB</name>
<evidence type="ECO:0000256" key="10">
    <source>
        <dbReference type="ARBA" id="ARBA00023002"/>
    </source>
</evidence>
<comment type="subcellular location">
    <subcellularLocation>
        <location evidence="1 14">Cell membrane</location>
        <topology evidence="1 14">Multi-pass membrane protein</topology>
    </subcellularLocation>
</comment>
<dbReference type="GO" id="GO:0070818">
    <property type="term" value="F:protoporphyrinogen oxidase activity"/>
    <property type="evidence" value="ECO:0007669"/>
    <property type="project" value="UniProtKB-UniRule"/>
</dbReference>
<evidence type="ECO:0000256" key="2">
    <source>
        <dbReference type="ARBA" id="ARBA00005073"/>
    </source>
</evidence>
<evidence type="ECO:0000256" key="6">
    <source>
        <dbReference type="ARBA" id="ARBA00022617"/>
    </source>
</evidence>
<comment type="pathway">
    <text evidence="2 14 15">Porphyrin-containing compound metabolism; protoporphyrin-IX biosynthesis; protoporphyrin-IX from protoporphyrinogen-IX: step 1/1.</text>
</comment>
<feature type="binding site" description="axial binding residue" evidence="14">
    <location>
        <position position="16"/>
    </location>
    <ligand>
        <name>heme</name>
        <dbReference type="ChEBI" id="CHEBI:30413"/>
    </ligand>
    <ligandPart>
        <name>Fe</name>
        <dbReference type="ChEBI" id="CHEBI:18248"/>
    </ligandPart>
</feature>
<dbReference type="AlphaFoldDB" id="A0A365U9L2"/>